<keyword evidence="1" id="KW-0812">Transmembrane</keyword>
<dbReference type="Proteomes" id="UP000001968">
    <property type="component" value="Chromosome"/>
</dbReference>
<protein>
    <submittedName>
        <fullName evidence="2">Putative stage II sporulation protein P</fullName>
    </submittedName>
</protein>
<dbReference type="Gene3D" id="3.40.630.40">
    <property type="entry name" value="Zn-dependent exopeptidases"/>
    <property type="match status" value="1"/>
</dbReference>
<dbReference type="eggNOG" id="COG1249">
    <property type="taxonomic scope" value="Bacteria"/>
</dbReference>
<evidence type="ECO:0000256" key="1">
    <source>
        <dbReference type="SAM" id="Phobius"/>
    </source>
</evidence>
<keyword evidence="1" id="KW-1133">Transmembrane helix</keyword>
<dbReference type="EMBL" id="CP000448">
    <property type="protein sequence ID" value="ABI68647.1"/>
    <property type="molecule type" value="Genomic_DNA"/>
</dbReference>
<keyword evidence="1" id="KW-0472">Membrane</keyword>
<dbReference type="Pfam" id="PF07454">
    <property type="entry name" value="SpoIIP"/>
    <property type="match status" value="1"/>
</dbReference>
<dbReference type="HOGENOM" id="CLU_040895_0_0_9"/>
<gene>
    <name evidence="2" type="ordered locus">Swol_1339</name>
</gene>
<proteinExistence type="predicted"/>
<dbReference type="SUPFAM" id="SSF53187">
    <property type="entry name" value="Zn-dependent exopeptidases"/>
    <property type="match status" value="1"/>
</dbReference>
<dbReference type="NCBIfam" id="TIGR02867">
    <property type="entry name" value="spore_II_P"/>
    <property type="match status" value="1"/>
</dbReference>
<name>Q0AXA7_SYNWW</name>
<dbReference type="InterPro" id="IPR010897">
    <property type="entry name" value="Spore_II_P"/>
</dbReference>
<reference evidence="3" key="1">
    <citation type="journal article" date="2010" name="Environ. Microbiol.">
        <title>The genome of Syntrophomonas wolfei: new insights into syntrophic metabolism and biohydrogen production.</title>
        <authorList>
            <person name="Sieber J.R."/>
            <person name="Sims D.R."/>
            <person name="Han C."/>
            <person name="Kim E."/>
            <person name="Lykidis A."/>
            <person name="Lapidus A.L."/>
            <person name="McDonnald E."/>
            <person name="Rohlin L."/>
            <person name="Culley D.E."/>
            <person name="Gunsalus R."/>
            <person name="McInerney M.J."/>
        </authorList>
    </citation>
    <scope>NUCLEOTIDE SEQUENCE [LARGE SCALE GENOMIC DNA]</scope>
    <source>
        <strain evidence="3">DSM 2245B / Goettingen</strain>
    </source>
</reference>
<evidence type="ECO:0000313" key="2">
    <source>
        <dbReference type="EMBL" id="ABI68647.1"/>
    </source>
</evidence>
<dbReference type="AlphaFoldDB" id="Q0AXA7"/>
<organism evidence="2 3">
    <name type="scientific">Syntrophomonas wolfei subsp. wolfei (strain DSM 2245B / Goettingen)</name>
    <dbReference type="NCBI Taxonomy" id="335541"/>
    <lineage>
        <taxon>Bacteria</taxon>
        <taxon>Bacillati</taxon>
        <taxon>Bacillota</taxon>
        <taxon>Clostridia</taxon>
        <taxon>Eubacteriales</taxon>
        <taxon>Syntrophomonadaceae</taxon>
        <taxon>Syntrophomonas</taxon>
    </lineage>
</organism>
<dbReference type="KEGG" id="swo:Swol_1339"/>
<feature type="transmembrane region" description="Helical" evidence="1">
    <location>
        <begin position="323"/>
        <end position="345"/>
    </location>
</feature>
<dbReference type="RefSeq" id="WP_011640747.1">
    <property type="nucleotide sequence ID" value="NC_008346.1"/>
</dbReference>
<dbReference type="PROSITE" id="PS51257">
    <property type="entry name" value="PROKAR_LIPOPROTEIN"/>
    <property type="match status" value="1"/>
</dbReference>
<evidence type="ECO:0000313" key="3">
    <source>
        <dbReference type="Proteomes" id="UP000001968"/>
    </source>
</evidence>
<dbReference type="STRING" id="335541.Swol_1339"/>
<accession>Q0AXA7</accession>
<sequence length="351" mass="38364">MLKRMLILFLMVLIGSCVGGGTFLAAYEEQPLDKCFTLLDENNNVIHQTGNKVYTGDEYISASNGRYKVVEIIGNTARCKYQGDEKMPVLSYDKKSNAWNFNSKEQPVVAGKRPTVAVYHTHSDESYVPSDGKESIEGNGGIYDVGQVMANKLQKLGFEVQYNKNNHNPHDINAYNRSRRTAASLLKKSPDTIIDVHRDAVPASQYQAQVKGKDVTKVKLVVGRSNPNMKSNLEYAKKIKSVMDKKTPGLSNGIFIGKGDYNQDLSPRAMLVEVGAHTNKKEDAEKGISLFAEALPTVLGYSNNPVNQAPAAKKPLSGSENQAAGTTILMIVIVVAAAVGGYYLLNRGTNK</sequence>
<keyword evidence="3" id="KW-1185">Reference proteome</keyword>